<accession>A0AAV4PN28</accession>
<name>A0AAV4PN28_9ARAC</name>
<gene>
    <name evidence="1" type="ORF">CDAR_547471</name>
</gene>
<dbReference type="AlphaFoldDB" id="A0AAV4PN28"/>
<dbReference type="Proteomes" id="UP001054837">
    <property type="component" value="Unassembled WGS sequence"/>
</dbReference>
<keyword evidence="2" id="KW-1185">Reference proteome</keyword>
<organism evidence="1 2">
    <name type="scientific">Caerostris darwini</name>
    <dbReference type="NCBI Taxonomy" id="1538125"/>
    <lineage>
        <taxon>Eukaryota</taxon>
        <taxon>Metazoa</taxon>
        <taxon>Ecdysozoa</taxon>
        <taxon>Arthropoda</taxon>
        <taxon>Chelicerata</taxon>
        <taxon>Arachnida</taxon>
        <taxon>Araneae</taxon>
        <taxon>Araneomorphae</taxon>
        <taxon>Entelegynae</taxon>
        <taxon>Araneoidea</taxon>
        <taxon>Araneidae</taxon>
        <taxon>Caerostris</taxon>
    </lineage>
</organism>
<protein>
    <submittedName>
        <fullName evidence="1">Uncharacterized protein</fullName>
    </submittedName>
</protein>
<evidence type="ECO:0000313" key="1">
    <source>
        <dbReference type="EMBL" id="GIX98491.1"/>
    </source>
</evidence>
<dbReference type="EMBL" id="BPLQ01003171">
    <property type="protein sequence ID" value="GIX98491.1"/>
    <property type="molecule type" value="Genomic_DNA"/>
</dbReference>
<proteinExistence type="predicted"/>
<reference evidence="1 2" key="1">
    <citation type="submission" date="2021-06" db="EMBL/GenBank/DDBJ databases">
        <title>Caerostris darwini draft genome.</title>
        <authorList>
            <person name="Kono N."/>
            <person name="Arakawa K."/>
        </authorList>
    </citation>
    <scope>NUCLEOTIDE SEQUENCE [LARGE SCALE GENOMIC DNA]</scope>
</reference>
<evidence type="ECO:0000313" key="2">
    <source>
        <dbReference type="Proteomes" id="UP001054837"/>
    </source>
</evidence>
<sequence length="119" mass="13744">MLVQYKYILQTQKTKPEVITVRDNLKSLPWSKRCPRTFLTLSAFQSIPGEKSAWLKFLQKEQHVATGENQILRKSFHRYSIEMNPFRGVGRDSILFNSAVCRKLDGFSVCVFSSFIPPS</sequence>
<comment type="caution">
    <text evidence="1">The sequence shown here is derived from an EMBL/GenBank/DDBJ whole genome shotgun (WGS) entry which is preliminary data.</text>
</comment>